<reference evidence="2" key="1">
    <citation type="journal article" date="2011" name="Genome Biol.">
        <title>Comparative genomics of the social amoebae Dictyostelium discoideum and Dictyostelium purpureum.</title>
        <authorList>
            <consortium name="US DOE Joint Genome Institute (JGI-PGF)"/>
            <person name="Sucgang R."/>
            <person name="Kuo A."/>
            <person name="Tian X."/>
            <person name="Salerno W."/>
            <person name="Parikh A."/>
            <person name="Feasley C.L."/>
            <person name="Dalin E."/>
            <person name="Tu H."/>
            <person name="Huang E."/>
            <person name="Barry K."/>
            <person name="Lindquist E."/>
            <person name="Shapiro H."/>
            <person name="Bruce D."/>
            <person name="Schmutz J."/>
            <person name="Salamov A."/>
            <person name="Fey P."/>
            <person name="Gaudet P."/>
            <person name="Anjard C."/>
            <person name="Babu M.M."/>
            <person name="Basu S."/>
            <person name="Bushmanova Y."/>
            <person name="van der Wel H."/>
            <person name="Katoh-Kurasawa M."/>
            <person name="Dinh C."/>
            <person name="Coutinho P.M."/>
            <person name="Saito T."/>
            <person name="Elias M."/>
            <person name="Schaap P."/>
            <person name="Kay R.R."/>
            <person name="Henrissat B."/>
            <person name="Eichinger L."/>
            <person name="Rivero F."/>
            <person name="Putnam N.H."/>
            <person name="West C.M."/>
            <person name="Loomis W.F."/>
            <person name="Chisholm R.L."/>
            <person name="Shaulsky G."/>
            <person name="Strassmann J.E."/>
            <person name="Queller D.C."/>
            <person name="Kuspa A."/>
            <person name="Grigoriev I.V."/>
        </authorList>
    </citation>
    <scope>NUCLEOTIDE SEQUENCE [LARGE SCALE GENOMIC DNA]</scope>
    <source>
        <strain evidence="2">QSDP1</strain>
    </source>
</reference>
<dbReference type="AlphaFoldDB" id="F0ZQB4"/>
<gene>
    <name evidence="1" type="ORF">DICPUDRAFT_154003</name>
</gene>
<organism evidence="1 2">
    <name type="scientific">Dictyostelium purpureum</name>
    <name type="common">Slime mold</name>
    <dbReference type="NCBI Taxonomy" id="5786"/>
    <lineage>
        <taxon>Eukaryota</taxon>
        <taxon>Amoebozoa</taxon>
        <taxon>Evosea</taxon>
        <taxon>Eumycetozoa</taxon>
        <taxon>Dictyostelia</taxon>
        <taxon>Dictyosteliales</taxon>
        <taxon>Dictyosteliaceae</taxon>
        <taxon>Dictyostelium</taxon>
    </lineage>
</organism>
<evidence type="ECO:0000313" key="1">
    <source>
        <dbReference type="EMBL" id="EGC33873.1"/>
    </source>
</evidence>
<proteinExistence type="predicted"/>
<dbReference type="Proteomes" id="UP000001064">
    <property type="component" value="Unassembled WGS sequence"/>
</dbReference>
<accession>F0ZQB4</accession>
<name>F0ZQB4_DICPU</name>
<dbReference type="KEGG" id="dpp:DICPUDRAFT_154003"/>
<dbReference type="EMBL" id="GL871122">
    <property type="protein sequence ID" value="EGC33873.1"/>
    <property type="molecule type" value="Genomic_DNA"/>
</dbReference>
<sequence length="81" mass="9918">MAKHVQGFSKDYLMKKEKWFYNRISQNCDSTYNFEMLGFEYKYQFKVHVKLLGYICICDKDFPLNSKIYPETAEYYRNLKD</sequence>
<protein>
    <submittedName>
        <fullName evidence="1">Uncharacterized protein</fullName>
    </submittedName>
</protein>
<evidence type="ECO:0000313" key="2">
    <source>
        <dbReference type="Proteomes" id="UP000001064"/>
    </source>
</evidence>
<dbReference type="VEuPathDB" id="AmoebaDB:DICPUDRAFT_154003"/>
<dbReference type="InParanoid" id="F0ZQB4"/>
<dbReference type="GeneID" id="10502791"/>
<keyword evidence="2" id="KW-1185">Reference proteome</keyword>
<dbReference type="RefSeq" id="XP_003289611.1">
    <property type="nucleotide sequence ID" value="XM_003289563.1"/>
</dbReference>